<comment type="caution">
    <text evidence="1">The sequence shown here is derived from an EMBL/GenBank/DDBJ whole genome shotgun (WGS) entry which is preliminary data.</text>
</comment>
<dbReference type="RefSeq" id="XP_029236081.1">
    <property type="nucleotide sequence ID" value="XM_029384079.1"/>
</dbReference>
<accession>A0A3R7M7S4</accession>
<evidence type="ECO:0000313" key="2">
    <source>
        <dbReference type="Proteomes" id="UP000283634"/>
    </source>
</evidence>
<dbReference type="GeneID" id="40331212"/>
<keyword evidence="2" id="KW-1185">Reference proteome</keyword>
<sequence length="172" mass="19732">MPLSRIGEKLQVRLLLSDLQAELDEPEISRRRVDWWKWSFHSLLVEDDLTEGAVTNEEQTQKDDVWGHAFFRVHAIVYEELVTTPAIVMPPDPTLVFALKDLSYPAGVSANRAFVQHLLRQFTPRQYEHLHDTLIRGVQGCVSPLFKHEIEESVACLFFPYGQCDAGSRDGR</sequence>
<name>A0A3R7M7S4_TRYRA</name>
<gene>
    <name evidence="1" type="ORF">TraAM80_07279</name>
</gene>
<organism evidence="1 2">
    <name type="scientific">Trypanosoma rangeli</name>
    <dbReference type="NCBI Taxonomy" id="5698"/>
    <lineage>
        <taxon>Eukaryota</taxon>
        <taxon>Discoba</taxon>
        <taxon>Euglenozoa</taxon>
        <taxon>Kinetoplastea</taxon>
        <taxon>Metakinetoplastina</taxon>
        <taxon>Trypanosomatida</taxon>
        <taxon>Trypanosomatidae</taxon>
        <taxon>Trypanosoma</taxon>
        <taxon>Herpetosoma</taxon>
    </lineage>
</organism>
<proteinExistence type="predicted"/>
<evidence type="ECO:0000313" key="1">
    <source>
        <dbReference type="EMBL" id="RNF01005.1"/>
    </source>
</evidence>
<dbReference type="VEuPathDB" id="TriTrypDB:TRSC58_03082"/>
<dbReference type="EMBL" id="MKGL01000296">
    <property type="protein sequence ID" value="RNF01005.1"/>
    <property type="molecule type" value="Genomic_DNA"/>
</dbReference>
<reference evidence="1 2" key="1">
    <citation type="journal article" date="2018" name="BMC Genomics">
        <title>Genomic comparison of Trypanosoma conorhini and Trypanosoma rangeli to Trypanosoma cruzi strains of high and low virulence.</title>
        <authorList>
            <person name="Bradwell K.R."/>
            <person name="Koparde V.N."/>
            <person name="Matveyev A.V."/>
            <person name="Serrano M.G."/>
            <person name="Alves J.M."/>
            <person name="Parikh H."/>
            <person name="Huang B."/>
            <person name="Lee V."/>
            <person name="Espinosa-Alvarez O."/>
            <person name="Ortiz P.A."/>
            <person name="Costa-Martins A.G."/>
            <person name="Teixeira M.M."/>
            <person name="Buck G.A."/>
        </authorList>
    </citation>
    <scope>NUCLEOTIDE SEQUENCE [LARGE SCALE GENOMIC DNA]</scope>
    <source>
        <strain evidence="1 2">AM80</strain>
    </source>
</reference>
<protein>
    <submittedName>
        <fullName evidence="1">Uncharacterized protein</fullName>
    </submittedName>
</protein>
<dbReference type="Proteomes" id="UP000283634">
    <property type="component" value="Unassembled WGS sequence"/>
</dbReference>
<dbReference type="AlphaFoldDB" id="A0A3R7M7S4"/>